<dbReference type="Proteomes" id="UP000503462">
    <property type="component" value="Chromosome 3"/>
</dbReference>
<reference evidence="7 8" key="1">
    <citation type="journal article" date="2016" name="Sci. Rep.">
        <title>Peltaster fructicola genome reveals evolution from an invasive phytopathogen to an ectophytic parasite.</title>
        <authorList>
            <person name="Xu C."/>
            <person name="Chen H."/>
            <person name="Gleason M.L."/>
            <person name="Xu J.R."/>
            <person name="Liu H."/>
            <person name="Zhang R."/>
            <person name="Sun G."/>
        </authorList>
    </citation>
    <scope>NUCLEOTIDE SEQUENCE [LARGE SCALE GENOMIC DNA]</scope>
    <source>
        <strain evidence="7 8">LNHT1506</strain>
    </source>
</reference>
<evidence type="ECO:0000256" key="3">
    <source>
        <dbReference type="ARBA" id="ARBA00022692"/>
    </source>
</evidence>
<feature type="transmembrane region" description="Helical" evidence="6">
    <location>
        <begin position="76"/>
        <end position="95"/>
    </location>
</feature>
<evidence type="ECO:0000256" key="4">
    <source>
        <dbReference type="ARBA" id="ARBA00022989"/>
    </source>
</evidence>
<keyword evidence="4 6" id="KW-1133">Transmembrane helix</keyword>
<dbReference type="EMBL" id="CP051141">
    <property type="protein sequence ID" value="QIW98410.1"/>
    <property type="molecule type" value="Genomic_DNA"/>
</dbReference>
<evidence type="ECO:0000256" key="6">
    <source>
        <dbReference type="SAM" id="Phobius"/>
    </source>
</evidence>
<feature type="transmembrane region" description="Helical" evidence="6">
    <location>
        <begin position="101"/>
        <end position="123"/>
    </location>
</feature>
<evidence type="ECO:0000313" key="8">
    <source>
        <dbReference type="Proteomes" id="UP000503462"/>
    </source>
</evidence>
<keyword evidence="3 6" id="KW-0812">Transmembrane</keyword>
<evidence type="ECO:0000256" key="1">
    <source>
        <dbReference type="ARBA" id="ARBA00004370"/>
    </source>
</evidence>
<protein>
    <recommendedName>
        <fullName evidence="9">FUN14 domain-containing protein</fullName>
    </recommendedName>
</protein>
<comment type="similarity">
    <text evidence="2">Belongs to the FUN14 family.</text>
</comment>
<feature type="transmembrane region" description="Helical" evidence="6">
    <location>
        <begin position="144"/>
        <end position="163"/>
    </location>
</feature>
<proteinExistence type="inferred from homology"/>
<accession>A0A6H0XUR3</accession>
<name>A0A6H0XUR3_9PEZI</name>
<dbReference type="InterPro" id="IPR007014">
    <property type="entry name" value="FUN14"/>
</dbReference>
<organism evidence="7 8">
    <name type="scientific">Peltaster fructicola</name>
    <dbReference type="NCBI Taxonomy" id="286661"/>
    <lineage>
        <taxon>Eukaryota</taxon>
        <taxon>Fungi</taxon>
        <taxon>Dikarya</taxon>
        <taxon>Ascomycota</taxon>
        <taxon>Pezizomycotina</taxon>
        <taxon>Dothideomycetes</taxon>
        <taxon>Dothideomycetes incertae sedis</taxon>
        <taxon>Peltaster</taxon>
    </lineage>
</organism>
<comment type="subcellular location">
    <subcellularLocation>
        <location evidence="1">Membrane</location>
    </subcellularLocation>
</comment>
<keyword evidence="8" id="KW-1185">Reference proteome</keyword>
<evidence type="ECO:0008006" key="9">
    <source>
        <dbReference type="Google" id="ProtNLM"/>
    </source>
</evidence>
<evidence type="ECO:0000313" key="7">
    <source>
        <dbReference type="EMBL" id="QIW98410.1"/>
    </source>
</evidence>
<dbReference type="AlphaFoldDB" id="A0A6H0XUR3"/>
<dbReference type="Pfam" id="PF04930">
    <property type="entry name" value="FUN14"/>
    <property type="match status" value="1"/>
</dbReference>
<dbReference type="OrthoDB" id="3990500at2759"/>
<evidence type="ECO:0000256" key="2">
    <source>
        <dbReference type="ARBA" id="ARBA00009160"/>
    </source>
</evidence>
<evidence type="ECO:0000256" key="5">
    <source>
        <dbReference type="ARBA" id="ARBA00023136"/>
    </source>
</evidence>
<gene>
    <name evidence="7" type="ORF">AMS68_003928</name>
</gene>
<dbReference type="GO" id="GO:0016020">
    <property type="term" value="C:membrane"/>
    <property type="evidence" value="ECO:0007669"/>
    <property type="project" value="UniProtKB-SubCell"/>
</dbReference>
<sequence>MASRLFQSSLYSLRTPLLAAGLGVSATVCLRQQLGLRRSLLLDASSPLSQLSSAFHTYEAKNDAPLLKNGRLNGKAVRQISTGSVLGVLAGLGVSTFSKPLAILLGLFIAGVQTAASYGYHIVPYNSIQRYVKGIDIKGALQENVPLKISFGLLFALTGFGAFSSDV</sequence>
<keyword evidence="5 6" id="KW-0472">Membrane</keyword>